<name>A0A0V0YZM2_TRISP</name>
<dbReference type="InParanoid" id="A0A0V0YZM2"/>
<proteinExistence type="predicted"/>
<organism evidence="1 2">
    <name type="scientific">Trichinella spiralis</name>
    <name type="common">Trichina worm</name>
    <dbReference type="NCBI Taxonomy" id="6334"/>
    <lineage>
        <taxon>Eukaryota</taxon>
        <taxon>Metazoa</taxon>
        <taxon>Ecdysozoa</taxon>
        <taxon>Nematoda</taxon>
        <taxon>Enoplea</taxon>
        <taxon>Dorylaimia</taxon>
        <taxon>Trichinellida</taxon>
        <taxon>Trichinellidae</taxon>
        <taxon>Trichinella</taxon>
    </lineage>
</organism>
<keyword evidence="2" id="KW-1185">Reference proteome</keyword>
<evidence type="ECO:0000313" key="2">
    <source>
        <dbReference type="Proteomes" id="UP000054776"/>
    </source>
</evidence>
<comment type="caution">
    <text evidence="1">The sequence shown here is derived from an EMBL/GenBank/DDBJ whole genome shotgun (WGS) entry which is preliminary data.</text>
</comment>
<dbReference type="Proteomes" id="UP000054776">
    <property type="component" value="Unassembled WGS sequence"/>
</dbReference>
<dbReference type="EMBL" id="JYDH01003754">
    <property type="protein sequence ID" value="KRY05258.1"/>
    <property type="molecule type" value="Genomic_DNA"/>
</dbReference>
<dbReference type="AlphaFoldDB" id="A0A0V0YZM2"/>
<accession>A0A0V0YZM2</accession>
<sequence length="45" mass="5319">MLQAKNIRKNKPSKYKECFMWDMTPLDAIYSTCTVLFAVKLSRTF</sequence>
<reference evidence="1 2" key="1">
    <citation type="submission" date="2015-01" db="EMBL/GenBank/DDBJ databases">
        <title>Evolution of Trichinella species and genotypes.</title>
        <authorList>
            <person name="Korhonen P.K."/>
            <person name="Edoardo P."/>
            <person name="Giuseppe L.R."/>
            <person name="Gasser R.B."/>
        </authorList>
    </citation>
    <scope>NUCLEOTIDE SEQUENCE [LARGE SCALE GENOMIC DNA]</scope>
    <source>
        <strain evidence="1">ISS3</strain>
    </source>
</reference>
<protein>
    <submittedName>
        <fullName evidence="1">Uncharacterized protein</fullName>
    </submittedName>
</protein>
<gene>
    <name evidence="1" type="ORF">T01_9643</name>
</gene>
<evidence type="ECO:0000313" key="1">
    <source>
        <dbReference type="EMBL" id="KRY05258.1"/>
    </source>
</evidence>